<dbReference type="GO" id="GO:0003677">
    <property type="term" value="F:DNA binding"/>
    <property type="evidence" value="ECO:0007669"/>
    <property type="project" value="UniProtKB-UniRule"/>
</dbReference>
<dbReference type="HAMAP" id="MF_00274">
    <property type="entry name" value="DNA_YbaB_EbfC"/>
    <property type="match status" value="1"/>
</dbReference>
<comment type="subcellular location">
    <subcellularLocation>
        <location evidence="3">Cytoplasm</location>
        <location evidence="3">Nucleoid</location>
    </subcellularLocation>
</comment>
<keyword evidence="6" id="KW-1185">Reference proteome</keyword>
<organism evidence="5 6">
    <name type="scientific">Caldanaerovirga acetigignens</name>
    <dbReference type="NCBI Taxonomy" id="447595"/>
    <lineage>
        <taxon>Bacteria</taxon>
        <taxon>Bacillati</taxon>
        <taxon>Bacillota</taxon>
        <taxon>Clostridia</taxon>
        <taxon>Thermosediminibacterales</taxon>
        <taxon>Thermosediminibacteraceae</taxon>
        <taxon>Caldanaerovirga</taxon>
    </lineage>
</organism>
<comment type="similarity">
    <text evidence="3">Belongs to the YbaB/EbfC family.</text>
</comment>
<dbReference type="FunFam" id="3.30.1310.10:FF:000002">
    <property type="entry name" value="Nucleoid-associated protein IKC_06587"/>
    <property type="match status" value="1"/>
</dbReference>
<comment type="subunit">
    <text evidence="3">Homodimer.</text>
</comment>
<keyword evidence="1 3" id="KW-0963">Cytoplasm</keyword>
<evidence type="ECO:0000313" key="6">
    <source>
        <dbReference type="Proteomes" id="UP000184375"/>
    </source>
</evidence>
<dbReference type="InterPro" id="IPR004401">
    <property type="entry name" value="YbaB/EbfC"/>
</dbReference>
<keyword evidence="4" id="KW-0175">Coiled coil</keyword>
<dbReference type="PANTHER" id="PTHR33449:SF1">
    <property type="entry name" value="NUCLEOID-ASSOCIATED PROTEIN YBAB"/>
    <property type="match status" value="1"/>
</dbReference>
<evidence type="ECO:0000256" key="3">
    <source>
        <dbReference type="HAMAP-Rule" id="MF_00274"/>
    </source>
</evidence>
<dbReference type="AlphaFoldDB" id="A0A1M7L1R2"/>
<accession>A0A1M7L1R2</accession>
<dbReference type="PANTHER" id="PTHR33449">
    <property type="entry name" value="NUCLEOID-ASSOCIATED PROTEIN YBAB"/>
    <property type="match status" value="1"/>
</dbReference>
<comment type="function">
    <text evidence="3">Binds to DNA and alters its conformation. May be involved in regulation of gene expression, nucleoid organization and DNA protection.</text>
</comment>
<evidence type="ECO:0000313" key="5">
    <source>
        <dbReference type="EMBL" id="SHM71788.1"/>
    </source>
</evidence>
<dbReference type="Gene3D" id="3.30.1310.10">
    <property type="entry name" value="Nucleoid-associated protein YbaB-like domain"/>
    <property type="match status" value="1"/>
</dbReference>
<dbReference type="OrthoDB" id="9795263at2"/>
<protein>
    <recommendedName>
        <fullName evidence="3">Nucleoid-associated protein SAMN05660826_01754</fullName>
    </recommendedName>
</protein>
<reference evidence="6" key="1">
    <citation type="submission" date="2016-11" db="EMBL/GenBank/DDBJ databases">
        <authorList>
            <person name="Varghese N."/>
            <person name="Submissions S."/>
        </authorList>
    </citation>
    <scope>NUCLEOTIDE SEQUENCE [LARGE SCALE GENOMIC DNA]</scope>
    <source>
        <strain evidence="6">DSM 18802</strain>
    </source>
</reference>
<evidence type="ECO:0000256" key="2">
    <source>
        <dbReference type="ARBA" id="ARBA00023125"/>
    </source>
</evidence>
<dbReference type="InterPro" id="IPR036894">
    <property type="entry name" value="YbaB-like_sf"/>
</dbReference>
<dbReference type="STRING" id="447595.SAMN05660826_01754"/>
<feature type="coiled-coil region" evidence="4">
    <location>
        <begin position="10"/>
        <end position="37"/>
    </location>
</feature>
<dbReference type="Pfam" id="PF02575">
    <property type="entry name" value="YbaB_DNA_bd"/>
    <property type="match status" value="1"/>
</dbReference>
<dbReference type="NCBIfam" id="TIGR00103">
    <property type="entry name" value="DNA_YbaB_EbfC"/>
    <property type="match status" value="1"/>
</dbReference>
<dbReference type="RefSeq" id="WP_073257594.1">
    <property type="nucleotide sequence ID" value="NZ_FRCR01000010.1"/>
</dbReference>
<dbReference type="SUPFAM" id="SSF82607">
    <property type="entry name" value="YbaB-like"/>
    <property type="match status" value="1"/>
</dbReference>
<evidence type="ECO:0000256" key="4">
    <source>
        <dbReference type="SAM" id="Coils"/>
    </source>
</evidence>
<dbReference type="GO" id="GO:0043590">
    <property type="term" value="C:bacterial nucleoid"/>
    <property type="evidence" value="ECO:0007669"/>
    <property type="project" value="UniProtKB-UniRule"/>
</dbReference>
<proteinExistence type="inferred from homology"/>
<evidence type="ECO:0000256" key="1">
    <source>
        <dbReference type="ARBA" id="ARBA00022490"/>
    </source>
</evidence>
<dbReference type="EMBL" id="FRCR01000010">
    <property type="protein sequence ID" value="SHM71788.1"/>
    <property type="molecule type" value="Genomic_DNA"/>
</dbReference>
<dbReference type="Proteomes" id="UP000184375">
    <property type="component" value="Unassembled WGS sequence"/>
</dbReference>
<name>A0A1M7L1R2_9FIRM</name>
<gene>
    <name evidence="5" type="ORF">SAMN05660826_01754</name>
</gene>
<dbReference type="PIRSF" id="PIRSF004555">
    <property type="entry name" value="UCP004555"/>
    <property type="match status" value="1"/>
</dbReference>
<sequence>MKNFGGMGNVNKLMKQVQKMQEEMAKLQEELKERTVEATAGGGAVKVVANGRKELVEVKIKPEVVDPEDVEMLEDLILAAVNEALQKAEEMVTSEMAKLTGGLNIPGLF</sequence>
<keyword evidence="2 3" id="KW-0238">DNA-binding</keyword>
<dbReference type="GO" id="GO:0005829">
    <property type="term" value="C:cytosol"/>
    <property type="evidence" value="ECO:0007669"/>
    <property type="project" value="TreeGrafter"/>
</dbReference>